<protein>
    <submittedName>
        <fullName evidence="3">Carboxymuconolactone decarboxylase family protein</fullName>
    </submittedName>
</protein>
<gene>
    <name evidence="3" type="ORF">DN745_04090</name>
</gene>
<dbReference type="GO" id="GO:0051920">
    <property type="term" value="F:peroxiredoxin activity"/>
    <property type="evidence" value="ECO:0007669"/>
    <property type="project" value="InterPro"/>
</dbReference>
<dbReference type="SUPFAM" id="SSF69118">
    <property type="entry name" value="AhpD-like"/>
    <property type="match status" value="1"/>
</dbReference>
<dbReference type="InterPro" id="IPR003779">
    <property type="entry name" value="CMD-like"/>
</dbReference>
<dbReference type="Gene3D" id="1.20.1290.10">
    <property type="entry name" value="AhpD-like"/>
    <property type="match status" value="1"/>
</dbReference>
<keyword evidence="4" id="KW-1185">Reference proteome</keyword>
<dbReference type="InterPro" id="IPR029032">
    <property type="entry name" value="AhpD-like"/>
</dbReference>
<accession>A0A2Z4FR04</accession>
<dbReference type="PANTHER" id="PTHR34846">
    <property type="entry name" value="4-CARBOXYMUCONOLACTONE DECARBOXYLASE FAMILY PROTEIN (AFU_ORTHOLOGUE AFUA_6G11590)"/>
    <property type="match status" value="1"/>
</dbReference>
<feature type="compositionally biased region" description="Low complexity" evidence="1">
    <location>
        <begin position="1"/>
        <end position="19"/>
    </location>
</feature>
<dbReference type="Proteomes" id="UP000249799">
    <property type="component" value="Chromosome"/>
</dbReference>
<evidence type="ECO:0000256" key="1">
    <source>
        <dbReference type="SAM" id="MobiDB-lite"/>
    </source>
</evidence>
<dbReference type="OrthoDB" id="4704294at2"/>
<organism evidence="3 4">
    <name type="scientific">Bradymonas sediminis</name>
    <dbReference type="NCBI Taxonomy" id="1548548"/>
    <lineage>
        <taxon>Bacteria</taxon>
        <taxon>Deltaproteobacteria</taxon>
        <taxon>Bradymonadales</taxon>
        <taxon>Bradymonadaceae</taxon>
        <taxon>Bradymonas</taxon>
    </lineage>
</organism>
<dbReference type="PANTHER" id="PTHR34846:SF5">
    <property type="entry name" value="CARBOXYMUCONOLACTONE DECARBOXYLASE-LIKE DOMAIN-CONTAINING PROTEIN"/>
    <property type="match status" value="1"/>
</dbReference>
<reference evidence="3 4" key="1">
    <citation type="submission" date="2018-06" db="EMBL/GenBank/DDBJ databases">
        <title>Lujinxingia sediminis gen. nov. sp. nov., a new facultative anaerobic member of the class Deltaproteobacteria, and proposal of Lujinxingaceae fam. nov.</title>
        <authorList>
            <person name="Guo L.-Y."/>
            <person name="Li C.-M."/>
            <person name="Wang S."/>
            <person name="Du Z.-J."/>
        </authorList>
    </citation>
    <scope>NUCLEOTIDE SEQUENCE [LARGE SCALE GENOMIC DNA]</scope>
    <source>
        <strain evidence="3 4">FA350</strain>
    </source>
</reference>
<feature type="domain" description="Carboxymuconolactone decarboxylase-like" evidence="2">
    <location>
        <begin position="82"/>
        <end position="152"/>
    </location>
</feature>
<sequence length="208" mass="23366">MDTLESARAPDASAAPPTSDLDDSQAQESTPRPRIHPGTPRQLGPINELICRALGVATGTGRPNLFATLGRHRRLFGPWLVFAGALMPFGRLPRSETEMVILRVAHRMDCAYEWQHHVRIGQRYGLTRDDIDALREDTLSARRWSPRRYAILRAVDEIHDARALGSATWRGLQKVLTDDEIIELCMLVGHYQMLAQTISTLAIEPDEH</sequence>
<dbReference type="EMBL" id="CP030032">
    <property type="protein sequence ID" value="AWV91352.1"/>
    <property type="molecule type" value="Genomic_DNA"/>
</dbReference>
<evidence type="ECO:0000313" key="4">
    <source>
        <dbReference type="Proteomes" id="UP000249799"/>
    </source>
</evidence>
<dbReference type="AlphaFoldDB" id="A0A2Z4FR04"/>
<feature type="region of interest" description="Disordered" evidence="1">
    <location>
        <begin position="1"/>
        <end position="43"/>
    </location>
</feature>
<evidence type="ECO:0000313" key="3">
    <source>
        <dbReference type="EMBL" id="AWV91352.1"/>
    </source>
</evidence>
<evidence type="ECO:0000259" key="2">
    <source>
        <dbReference type="Pfam" id="PF02627"/>
    </source>
</evidence>
<dbReference type="Pfam" id="PF02627">
    <property type="entry name" value="CMD"/>
    <property type="match status" value="1"/>
</dbReference>
<name>A0A2Z4FR04_9DELT</name>
<dbReference type="KEGG" id="bsed:DN745_04090"/>
<proteinExistence type="predicted"/>